<reference evidence="1 2" key="1">
    <citation type="submission" date="2017-06" db="EMBL/GenBank/DDBJ databases">
        <title>Comparative genomic analysis of Ambrosia Fusariam Clade fungi.</title>
        <authorList>
            <person name="Stajich J.E."/>
            <person name="Carrillo J."/>
            <person name="Kijimoto T."/>
            <person name="Eskalen A."/>
            <person name="O'Donnell K."/>
            <person name="Kasson M."/>
        </authorList>
    </citation>
    <scope>NUCLEOTIDE SEQUENCE [LARGE SCALE GENOMIC DNA]</scope>
    <source>
        <strain evidence="1 2">NRRL62579</strain>
    </source>
</reference>
<feature type="non-terminal residue" evidence="1">
    <location>
        <position position="80"/>
    </location>
</feature>
<dbReference type="PANTHER" id="PTHR45750">
    <property type="entry name" value="GH11602P"/>
    <property type="match status" value="1"/>
</dbReference>
<dbReference type="GO" id="GO:0000123">
    <property type="term" value="C:histone acetyltransferase complex"/>
    <property type="evidence" value="ECO:0007669"/>
    <property type="project" value="TreeGrafter"/>
</dbReference>
<dbReference type="GO" id="GO:0010484">
    <property type="term" value="F:histone H3 acetyltransferase activity"/>
    <property type="evidence" value="ECO:0007669"/>
    <property type="project" value="TreeGrafter"/>
</dbReference>
<keyword evidence="2" id="KW-1185">Reference proteome</keyword>
<dbReference type="PANTHER" id="PTHR45750:SF3">
    <property type="entry name" value="HISTONE ACETYLTRANSFERASE"/>
    <property type="match status" value="1"/>
</dbReference>
<gene>
    <name evidence="1" type="ORF">CEP52_017703</name>
</gene>
<dbReference type="Gene3D" id="3.40.630.30">
    <property type="match status" value="1"/>
</dbReference>
<evidence type="ECO:0000313" key="2">
    <source>
        <dbReference type="Proteomes" id="UP000287144"/>
    </source>
</evidence>
<dbReference type="STRING" id="1325735.A0A428RJ85"/>
<name>A0A428RJ85_9HYPO</name>
<sequence>MSSDEQTDFVALSLPGDQEAVMRPIPLSEKPAVVEERRGEIEFRAVNNDGERESAIILSGLKCIFQKQLPEMPKAYIARL</sequence>
<accession>A0A428RJ85</accession>
<evidence type="ECO:0000313" key="1">
    <source>
        <dbReference type="EMBL" id="RSL77585.1"/>
    </source>
</evidence>
<dbReference type="GO" id="GO:0045944">
    <property type="term" value="P:positive regulation of transcription by RNA polymerase II"/>
    <property type="evidence" value="ECO:0007669"/>
    <property type="project" value="TreeGrafter"/>
</dbReference>
<protein>
    <submittedName>
        <fullName evidence="1">Histone acetyltransferase GCN5</fullName>
    </submittedName>
</protein>
<keyword evidence="1" id="KW-0808">Transferase</keyword>
<dbReference type="InterPro" id="IPR037800">
    <property type="entry name" value="GCN5"/>
</dbReference>
<organism evidence="1 2">
    <name type="scientific">Fusarium oligoseptatum</name>
    <dbReference type="NCBI Taxonomy" id="2604345"/>
    <lineage>
        <taxon>Eukaryota</taxon>
        <taxon>Fungi</taxon>
        <taxon>Dikarya</taxon>
        <taxon>Ascomycota</taxon>
        <taxon>Pezizomycotina</taxon>
        <taxon>Sordariomycetes</taxon>
        <taxon>Hypocreomycetidae</taxon>
        <taxon>Hypocreales</taxon>
        <taxon>Nectriaceae</taxon>
        <taxon>Fusarium</taxon>
        <taxon>Fusarium solani species complex</taxon>
    </lineage>
</organism>
<proteinExistence type="predicted"/>
<dbReference type="EMBL" id="NKCK01000789">
    <property type="protein sequence ID" value="RSL77585.1"/>
    <property type="molecule type" value="Genomic_DNA"/>
</dbReference>
<dbReference type="AlphaFoldDB" id="A0A428RJ85"/>
<dbReference type="Proteomes" id="UP000287144">
    <property type="component" value="Unassembled WGS sequence"/>
</dbReference>
<comment type="caution">
    <text evidence="1">The sequence shown here is derived from an EMBL/GenBank/DDBJ whole genome shotgun (WGS) entry which is preliminary data.</text>
</comment>